<name>A0A0U2UQH1_9BACL</name>
<accession>A0A0U2UQH1</accession>
<dbReference type="AlphaFoldDB" id="A0A0U2UQH1"/>
<dbReference type="EMBL" id="CP013652">
    <property type="protein sequence ID" value="ALS25292.1"/>
    <property type="molecule type" value="Genomic_DNA"/>
</dbReference>
<dbReference type="OrthoDB" id="2658073at2"/>
<organism evidence="1 2">
    <name type="scientific">Paenibacillus naphthalenovorans</name>
    <dbReference type="NCBI Taxonomy" id="162209"/>
    <lineage>
        <taxon>Bacteria</taxon>
        <taxon>Bacillati</taxon>
        <taxon>Bacillota</taxon>
        <taxon>Bacilli</taxon>
        <taxon>Bacillales</taxon>
        <taxon>Paenibacillaceae</taxon>
        <taxon>Paenibacillus</taxon>
    </lineage>
</organism>
<reference evidence="1 2" key="2">
    <citation type="journal article" date="2016" name="Genome Announc.">
        <title>Complete Genome Sequences of Two Interactive Moderate Thermophiles, Paenibacillus napthalenovorans 32O-Y and Paenibacillus sp. 32O-W.</title>
        <authorList>
            <person name="Butler R.R.III."/>
            <person name="Wang J."/>
            <person name="Stark B.C."/>
            <person name="Pombert J.F."/>
        </authorList>
    </citation>
    <scope>NUCLEOTIDE SEQUENCE [LARGE SCALE GENOMIC DNA]</scope>
    <source>
        <strain evidence="1 2">32O-Y</strain>
    </source>
</reference>
<protein>
    <submittedName>
        <fullName evidence="1">Uncharacterized protein</fullName>
    </submittedName>
</protein>
<evidence type="ECO:0000313" key="2">
    <source>
        <dbReference type="Proteomes" id="UP000061660"/>
    </source>
</evidence>
<sequence>MNTQFLIGFALLMLLHIFLDIKHWAQQPNDVKRLYILLYAVALGLFVSITLGYKPPMPTHYLVEKVSPWIFSIIHPQ</sequence>
<evidence type="ECO:0000313" key="1">
    <source>
        <dbReference type="EMBL" id="ALS25292.1"/>
    </source>
</evidence>
<dbReference type="PATRIC" id="fig|162209.4.peg.5315"/>
<gene>
    <name evidence="1" type="ORF">IJ22_50300</name>
</gene>
<dbReference type="KEGG" id="pnp:IJ22_50300"/>
<proteinExistence type="predicted"/>
<reference evidence="2" key="1">
    <citation type="submission" date="2015-12" db="EMBL/GenBank/DDBJ databases">
        <title>Complete genome sequences of two moderately thermophilic Paenibacillus species.</title>
        <authorList>
            <person name="Butler R.III."/>
            <person name="Wang J."/>
            <person name="Stark B.C."/>
            <person name="Pombert J.-F."/>
        </authorList>
    </citation>
    <scope>NUCLEOTIDE SEQUENCE [LARGE SCALE GENOMIC DNA]</scope>
    <source>
        <strain evidence="2">32O-Y</strain>
    </source>
</reference>
<dbReference type="Proteomes" id="UP000061660">
    <property type="component" value="Chromosome"/>
</dbReference>
<dbReference type="STRING" id="162209.IJ22_50300"/>
<dbReference type="RefSeq" id="WP_054819618.1">
    <property type="nucleotide sequence ID" value="NZ_BJCS01000009.1"/>
</dbReference>
<keyword evidence="2" id="KW-1185">Reference proteome</keyword>